<feature type="transmembrane region" description="Helical" evidence="1">
    <location>
        <begin position="88"/>
        <end position="109"/>
    </location>
</feature>
<feature type="transmembrane region" description="Helical" evidence="1">
    <location>
        <begin position="147"/>
        <end position="168"/>
    </location>
</feature>
<reference evidence="3" key="1">
    <citation type="submission" date="2020-05" db="EMBL/GenBank/DDBJ databases">
        <authorList>
            <person name="Chiriac C."/>
            <person name="Salcher M."/>
            <person name="Ghai R."/>
            <person name="Kavagutti S V."/>
        </authorList>
    </citation>
    <scope>NUCLEOTIDE SEQUENCE</scope>
</reference>
<dbReference type="SUPFAM" id="SSF81324">
    <property type="entry name" value="Voltage-gated potassium channels"/>
    <property type="match status" value="1"/>
</dbReference>
<proteinExistence type="predicted"/>
<keyword evidence="1" id="KW-0472">Membrane</keyword>
<feature type="transmembrane region" description="Helical" evidence="1">
    <location>
        <begin position="115"/>
        <end position="135"/>
    </location>
</feature>
<feature type="domain" description="Potassium channel" evidence="2">
    <location>
        <begin position="187"/>
        <end position="240"/>
    </location>
</feature>
<dbReference type="Gene3D" id="1.10.287.70">
    <property type="match status" value="1"/>
</dbReference>
<sequence length="266" mass="29203">MTDSGDLPSGDPDNDRPSYPDSGFDWRRIFFDRDSFFPVLLLAIATILVSPIVDGSAFGYVIVFPISAALVVLALHRSRVRRRTVHTATIVLVAVAVGTLIASIARHTGFAEDRYLVAVSSMLFAVLFLVAFPAVVRRAFQHEKVNLNTLAAGLTAYLLIGIWFSSIYRSLSAIEDYRLFVDLIHPRAGDYSYFSFVTLTTLGYGDLVPRSDIARTLAVFEAILGQVFLVTAVARIVSLIGSERGPLVPRRSMPTTRDFGAEPEAD</sequence>
<evidence type="ECO:0000256" key="1">
    <source>
        <dbReference type="SAM" id="Phobius"/>
    </source>
</evidence>
<organism evidence="3">
    <name type="scientific">freshwater metagenome</name>
    <dbReference type="NCBI Taxonomy" id="449393"/>
    <lineage>
        <taxon>unclassified sequences</taxon>
        <taxon>metagenomes</taxon>
        <taxon>ecological metagenomes</taxon>
    </lineage>
</organism>
<keyword evidence="1" id="KW-1133">Transmembrane helix</keyword>
<protein>
    <submittedName>
        <fullName evidence="3">Unannotated protein</fullName>
    </submittedName>
</protein>
<dbReference type="EMBL" id="CAEZUP010000170">
    <property type="protein sequence ID" value="CAB4627751.1"/>
    <property type="molecule type" value="Genomic_DNA"/>
</dbReference>
<evidence type="ECO:0000313" key="3">
    <source>
        <dbReference type="EMBL" id="CAB4627751.1"/>
    </source>
</evidence>
<keyword evidence="1" id="KW-0812">Transmembrane</keyword>
<name>A0A6J6IT01_9ZZZZ</name>
<feature type="transmembrane region" description="Helical" evidence="1">
    <location>
        <begin position="217"/>
        <end position="240"/>
    </location>
</feature>
<accession>A0A6J6IT01</accession>
<feature type="transmembrane region" description="Helical" evidence="1">
    <location>
        <begin position="58"/>
        <end position="76"/>
    </location>
</feature>
<feature type="transmembrane region" description="Helical" evidence="1">
    <location>
        <begin position="188"/>
        <end position="205"/>
    </location>
</feature>
<dbReference type="InterPro" id="IPR013099">
    <property type="entry name" value="K_chnl_dom"/>
</dbReference>
<dbReference type="AlphaFoldDB" id="A0A6J6IT01"/>
<feature type="transmembrane region" description="Helical" evidence="1">
    <location>
        <begin position="35"/>
        <end position="52"/>
    </location>
</feature>
<evidence type="ECO:0000259" key="2">
    <source>
        <dbReference type="Pfam" id="PF07885"/>
    </source>
</evidence>
<gene>
    <name evidence="3" type="ORF">UFOPK1835_02233</name>
</gene>
<dbReference type="Pfam" id="PF07885">
    <property type="entry name" value="Ion_trans_2"/>
    <property type="match status" value="1"/>
</dbReference>